<sequence>MHVFSKRGGKGIRCGAFGEAGKTSLPTFVSNRITAYARFFQAWWEGNPAFEAFYKEDSLNKNIQPSANPIFCQRVDRVDRVLLMKSIDIKDTPMMAVLNADINRRGRGTCPLTGGFAAKWHRRINGYDSGPSEPGDSPPNGITILRLWPAPVCSPMTNIQPRSTRYPWTKQPMAADKDPSVSGRRPGREFSEPTDFWRLRWGLVSLSIFGSSSQCYRSSLFNPNSKS</sequence>
<evidence type="ECO:0000313" key="3">
    <source>
        <dbReference type="Proteomes" id="UP001552299"/>
    </source>
</evidence>
<gene>
    <name evidence="2" type="ORF">M5K25_026182</name>
</gene>
<feature type="region of interest" description="Disordered" evidence="1">
    <location>
        <begin position="161"/>
        <end position="190"/>
    </location>
</feature>
<evidence type="ECO:0000256" key="1">
    <source>
        <dbReference type="SAM" id="MobiDB-lite"/>
    </source>
</evidence>
<reference evidence="2 3" key="1">
    <citation type="journal article" date="2024" name="Plant Biotechnol. J.">
        <title>Dendrobium thyrsiflorum genome and its molecular insights into genes involved in important horticultural traits.</title>
        <authorList>
            <person name="Chen B."/>
            <person name="Wang J.Y."/>
            <person name="Zheng P.J."/>
            <person name="Li K.L."/>
            <person name="Liang Y.M."/>
            <person name="Chen X.F."/>
            <person name="Zhang C."/>
            <person name="Zhao X."/>
            <person name="He X."/>
            <person name="Zhang G.Q."/>
            <person name="Liu Z.J."/>
            <person name="Xu Q."/>
        </authorList>
    </citation>
    <scope>NUCLEOTIDE SEQUENCE [LARGE SCALE GENOMIC DNA]</scope>
    <source>
        <strain evidence="2">GZMU011</strain>
    </source>
</reference>
<proteinExistence type="predicted"/>
<dbReference type="AlphaFoldDB" id="A0ABD0TWT1"/>
<accession>A0ABD0TWT1</accession>
<evidence type="ECO:0000313" key="2">
    <source>
        <dbReference type="EMBL" id="KAL0904108.1"/>
    </source>
</evidence>
<comment type="caution">
    <text evidence="2">The sequence shown here is derived from an EMBL/GenBank/DDBJ whole genome shotgun (WGS) entry which is preliminary data.</text>
</comment>
<dbReference type="EMBL" id="JANQDX010000019">
    <property type="protein sequence ID" value="KAL0904108.1"/>
    <property type="molecule type" value="Genomic_DNA"/>
</dbReference>
<keyword evidence="3" id="KW-1185">Reference proteome</keyword>
<organism evidence="2 3">
    <name type="scientific">Dendrobium thyrsiflorum</name>
    <name type="common">Pinecone-like raceme dendrobium</name>
    <name type="synonym">Orchid</name>
    <dbReference type="NCBI Taxonomy" id="117978"/>
    <lineage>
        <taxon>Eukaryota</taxon>
        <taxon>Viridiplantae</taxon>
        <taxon>Streptophyta</taxon>
        <taxon>Embryophyta</taxon>
        <taxon>Tracheophyta</taxon>
        <taxon>Spermatophyta</taxon>
        <taxon>Magnoliopsida</taxon>
        <taxon>Liliopsida</taxon>
        <taxon>Asparagales</taxon>
        <taxon>Orchidaceae</taxon>
        <taxon>Epidendroideae</taxon>
        <taxon>Malaxideae</taxon>
        <taxon>Dendrobiinae</taxon>
        <taxon>Dendrobium</taxon>
    </lineage>
</organism>
<dbReference type="Proteomes" id="UP001552299">
    <property type="component" value="Unassembled WGS sequence"/>
</dbReference>
<name>A0ABD0TWT1_DENTH</name>
<protein>
    <submittedName>
        <fullName evidence="2">Uncharacterized protein</fullName>
    </submittedName>
</protein>